<sequence>MSHFHVNIDYDEGKPGSYRGVVVTRGGREEERWSSGDPQADWAAYLAWGKAGGQLVLEGSSITHFVYDNPQWRFVEDADGHEVLVPEDRPGWRGIIGRKGAPMGEKITHEIEDWQDDHDRAPEAPRSISLEIERGADRIDISTADGRKIWIELENGAVRLHVYDARKDEPVNITLPADGEITVDTSDYDLGESHAPEDASSGPGA</sequence>
<gene>
    <name evidence="2" type="ORF">OM960_15750</name>
</gene>
<evidence type="ECO:0000256" key="1">
    <source>
        <dbReference type="SAM" id="MobiDB-lite"/>
    </source>
</evidence>
<accession>A0ABT3J5P4</accession>
<reference evidence="2 3" key="1">
    <citation type="submission" date="2022-10" db="EMBL/GenBank/DDBJ databases">
        <title>Defluviimonas sp. CAU 1641 isolated from mud.</title>
        <authorList>
            <person name="Kim W."/>
        </authorList>
    </citation>
    <scope>NUCLEOTIDE SEQUENCE [LARGE SCALE GENOMIC DNA]</scope>
    <source>
        <strain evidence="2 3">CAU 1641</strain>
    </source>
</reference>
<feature type="region of interest" description="Disordered" evidence="1">
    <location>
        <begin position="184"/>
        <end position="205"/>
    </location>
</feature>
<dbReference type="EMBL" id="JAPDOG010000014">
    <property type="protein sequence ID" value="MCW3783003.1"/>
    <property type="molecule type" value="Genomic_DNA"/>
</dbReference>
<organism evidence="2 3">
    <name type="scientific">Defluviimonas salinarum</name>
    <dbReference type="NCBI Taxonomy" id="2992147"/>
    <lineage>
        <taxon>Bacteria</taxon>
        <taxon>Pseudomonadati</taxon>
        <taxon>Pseudomonadota</taxon>
        <taxon>Alphaproteobacteria</taxon>
        <taxon>Rhodobacterales</taxon>
        <taxon>Paracoccaceae</taxon>
        <taxon>Albidovulum</taxon>
    </lineage>
</organism>
<dbReference type="RefSeq" id="WP_264772637.1">
    <property type="nucleotide sequence ID" value="NZ_JAPDOG010000014.1"/>
</dbReference>
<evidence type="ECO:0000313" key="3">
    <source>
        <dbReference type="Proteomes" id="UP001207582"/>
    </source>
</evidence>
<keyword evidence="3" id="KW-1185">Reference proteome</keyword>
<name>A0ABT3J5P4_9RHOB</name>
<protein>
    <submittedName>
        <fullName evidence="2">Uncharacterized protein</fullName>
    </submittedName>
</protein>
<comment type="caution">
    <text evidence="2">The sequence shown here is derived from an EMBL/GenBank/DDBJ whole genome shotgun (WGS) entry which is preliminary data.</text>
</comment>
<proteinExistence type="predicted"/>
<evidence type="ECO:0000313" key="2">
    <source>
        <dbReference type="EMBL" id="MCW3783003.1"/>
    </source>
</evidence>
<dbReference type="Proteomes" id="UP001207582">
    <property type="component" value="Unassembled WGS sequence"/>
</dbReference>